<dbReference type="Pfam" id="PF00034">
    <property type="entry name" value="Cytochrom_C"/>
    <property type="match status" value="1"/>
</dbReference>
<dbReference type="Gene3D" id="1.10.760.10">
    <property type="entry name" value="Cytochrome c-like domain"/>
    <property type="match status" value="1"/>
</dbReference>
<evidence type="ECO:0000259" key="9">
    <source>
        <dbReference type="PROSITE" id="PS51007"/>
    </source>
</evidence>
<dbReference type="InterPro" id="IPR002327">
    <property type="entry name" value="Cyt_c_1A/1B"/>
</dbReference>
<evidence type="ECO:0000256" key="2">
    <source>
        <dbReference type="ARBA" id="ARBA00022617"/>
    </source>
</evidence>
<evidence type="ECO:0000256" key="4">
    <source>
        <dbReference type="ARBA" id="ARBA00022982"/>
    </source>
</evidence>
<dbReference type="GO" id="GO:0020037">
    <property type="term" value="F:heme binding"/>
    <property type="evidence" value="ECO:0007669"/>
    <property type="project" value="InterPro"/>
</dbReference>
<dbReference type="HOGENOM" id="CLU_060944_4_0_5"/>
<keyword evidence="4" id="KW-0249">Electron transport</keyword>
<feature type="region of interest" description="Disordered" evidence="7">
    <location>
        <begin position="191"/>
        <end position="286"/>
    </location>
</feature>
<dbReference type="eggNOG" id="COG3474">
    <property type="taxonomic scope" value="Bacteria"/>
</dbReference>
<keyword evidence="1" id="KW-0813">Transport</keyword>
<dbReference type="GO" id="GO:0009055">
    <property type="term" value="F:electron transfer activity"/>
    <property type="evidence" value="ECO:0007669"/>
    <property type="project" value="InterPro"/>
</dbReference>
<keyword evidence="5 6" id="KW-0408">Iron</keyword>
<dbReference type="STRING" id="266779.Meso_4085"/>
<keyword evidence="8" id="KW-1133">Transmembrane helix</keyword>
<evidence type="ECO:0000256" key="6">
    <source>
        <dbReference type="PROSITE-ProRule" id="PRU00433"/>
    </source>
</evidence>
<dbReference type="PRINTS" id="PR00604">
    <property type="entry name" value="CYTCHRMECIAB"/>
</dbReference>
<keyword evidence="2 6" id="KW-0349">Heme</keyword>
<keyword evidence="8" id="KW-0812">Transmembrane</keyword>
<feature type="domain" description="Cytochrome c" evidence="9">
    <location>
        <begin position="84"/>
        <end position="188"/>
    </location>
</feature>
<sequence length="286" mass="28655">MPAEDTEKGALGHMDSFELNKFIGAFLGVVFVVFSISLLSDAVFSSPEPETPGYAIAVPEGGATEGGGEAQPAAESVLPLLASADASAGEAVFKRCGACHTVEQGGPNKVGPNLWSVVDRPIASHEGFSYSSALTEFSEGGQKLWTYENLDHFLASPKGLVPGTAMSFAGLSKVEDRANLIAYLRTMSDQPVPLPEAAPAGEEGAAAPAEGGEQTPPAEGEAAPPAEGAAPAEGTAAPAQDGAAPAEGAPAGDTQAPAQTEETTTPPATEGEAGGSTGETQPAPAQ</sequence>
<evidence type="ECO:0000256" key="7">
    <source>
        <dbReference type="SAM" id="MobiDB-lite"/>
    </source>
</evidence>
<dbReference type="GO" id="GO:0046872">
    <property type="term" value="F:metal ion binding"/>
    <property type="evidence" value="ECO:0007669"/>
    <property type="project" value="UniProtKB-KW"/>
</dbReference>
<keyword evidence="3 6" id="KW-0479">Metal-binding</keyword>
<protein>
    <submittedName>
        <fullName evidence="10">Cytochrome c, class I</fullName>
    </submittedName>
</protein>
<dbReference type="InterPro" id="IPR009056">
    <property type="entry name" value="Cyt_c-like_dom"/>
</dbReference>
<evidence type="ECO:0000256" key="5">
    <source>
        <dbReference type="ARBA" id="ARBA00023004"/>
    </source>
</evidence>
<dbReference type="PROSITE" id="PS51007">
    <property type="entry name" value="CYTC"/>
    <property type="match status" value="1"/>
</dbReference>
<dbReference type="PANTHER" id="PTHR11961">
    <property type="entry name" value="CYTOCHROME C"/>
    <property type="match status" value="1"/>
</dbReference>
<feature type="transmembrane region" description="Helical" evidence="8">
    <location>
        <begin position="22"/>
        <end position="44"/>
    </location>
</feature>
<gene>
    <name evidence="10" type="ordered locus">Meso_4085</name>
</gene>
<organism evidence="10">
    <name type="scientific">Chelativorans sp. (strain BNC1)</name>
    <dbReference type="NCBI Taxonomy" id="266779"/>
    <lineage>
        <taxon>Bacteria</taxon>
        <taxon>Pseudomonadati</taxon>
        <taxon>Pseudomonadota</taxon>
        <taxon>Alphaproteobacteria</taxon>
        <taxon>Hyphomicrobiales</taxon>
        <taxon>Phyllobacteriaceae</taxon>
        <taxon>Chelativorans</taxon>
    </lineage>
</organism>
<reference evidence="10" key="1">
    <citation type="submission" date="2006-06" db="EMBL/GenBank/DDBJ databases">
        <title>Complete sequence of chromosome of Chelativorans sp. BNC1.</title>
        <authorList>
            <consortium name="US DOE Joint Genome Institute"/>
            <person name="Copeland A."/>
            <person name="Lucas S."/>
            <person name="Lapidus A."/>
            <person name="Barry K."/>
            <person name="Detter J.C."/>
            <person name="Glavina del Rio T."/>
            <person name="Hammon N."/>
            <person name="Israni S."/>
            <person name="Dalin E."/>
            <person name="Tice H."/>
            <person name="Pitluck S."/>
            <person name="Chertkov O."/>
            <person name="Brettin T."/>
            <person name="Bruce D."/>
            <person name="Han C."/>
            <person name="Tapia R."/>
            <person name="Gilna P."/>
            <person name="Schmutz J."/>
            <person name="Larimer F."/>
            <person name="Land M."/>
            <person name="Hauser L."/>
            <person name="Kyrpides N."/>
            <person name="Mikhailova N."/>
            <person name="Richardson P."/>
        </authorList>
    </citation>
    <scope>NUCLEOTIDE SEQUENCE</scope>
    <source>
        <strain evidence="10">BNC1</strain>
    </source>
</reference>
<evidence type="ECO:0000256" key="8">
    <source>
        <dbReference type="SAM" id="Phobius"/>
    </source>
</evidence>
<name>Q11AX3_CHESB</name>
<dbReference type="AlphaFoldDB" id="Q11AX3"/>
<dbReference type="EMBL" id="CP000390">
    <property type="protein sequence ID" value="ABG65452.1"/>
    <property type="molecule type" value="Genomic_DNA"/>
</dbReference>
<evidence type="ECO:0000313" key="10">
    <source>
        <dbReference type="EMBL" id="ABG65452.1"/>
    </source>
</evidence>
<dbReference type="KEGG" id="mes:Meso_4085"/>
<feature type="compositionally biased region" description="Low complexity" evidence="7">
    <location>
        <begin position="195"/>
        <end position="271"/>
    </location>
</feature>
<dbReference type="SUPFAM" id="SSF46626">
    <property type="entry name" value="Cytochrome c"/>
    <property type="match status" value="1"/>
</dbReference>
<evidence type="ECO:0000256" key="1">
    <source>
        <dbReference type="ARBA" id="ARBA00022448"/>
    </source>
</evidence>
<keyword evidence="8" id="KW-0472">Membrane</keyword>
<proteinExistence type="predicted"/>
<accession>Q11AX3</accession>
<evidence type="ECO:0000256" key="3">
    <source>
        <dbReference type="ARBA" id="ARBA00022723"/>
    </source>
</evidence>
<dbReference type="InterPro" id="IPR036909">
    <property type="entry name" value="Cyt_c-like_dom_sf"/>
</dbReference>